<accession>A0ACC6Q7N1</accession>
<evidence type="ECO:0000313" key="1">
    <source>
        <dbReference type="EMBL" id="MEJ8639549.1"/>
    </source>
</evidence>
<name>A0ACC6Q7N1_9ACTN</name>
<proteinExistence type="predicted"/>
<protein>
    <submittedName>
        <fullName evidence="1">Uncharacterized protein</fullName>
    </submittedName>
</protein>
<keyword evidence="2" id="KW-1185">Reference proteome</keyword>
<dbReference type="EMBL" id="JBBKAJ010000022">
    <property type="protein sequence ID" value="MEJ8639549.1"/>
    <property type="molecule type" value="Genomic_DNA"/>
</dbReference>
<evidence type="ECO:0000313" key="2">
    <source>
        <dbReference type="Proteomes" id="UP001377168"/>
    </source>
</evidence>
<dbReference type="Proteomes" id="UP001377168">
    <property type="component" value="Unassembled WGS sequence"/>
</dbReference>
<comment type="caution">
    <text evidence="1">The sequence shown here is derived from an EMBL/GenBank/DDBJ whole genome shotgun (WGS) entry which is preliminary data.</text>
</comment>
<organism evidence="1 2">
    <name type="scientific">Streptomyces achmelvichensis</name>
    <dbReference type="NCBI Taxonomy" id="3134111"/>
    <lineage>
        <taxon>Bacteria</taxon>
        <taxon>Bacillati</taxon>
        <taxon>Actinomycetota</taxon>
        <taxon>Actinomycetes</taxon>
        <taxon>Kitasatosporales</taxon>
        <taxon>Streptomycetaceae</taxon>
        <taxon>Streptomyces</taxon>
    </lineage>
</organism>
<reference evidence="1" key="1">
    <citation type="submission" date="2024-03" db="EMBL/GenBank/DDBJ databases">
        <title>Novel Streptomyces species of biotechnological and ecological value are a feature of Machair soil.</title>
        <authorList>
            <person name="Prole J.R."/>
            <person name="Goodfellow M."/>
            <person name="Allenby N."/>
            <person name="Ward A.C."/>
        </authorList>
    </citation>
    <scope>NUCLEOTIDE SEQUENCE</scope>
    <source>
        <strain evidence="1">MS2.AVA.5</strain>
    </source>
</reference>
<sequence length="73" mass="8017">MGTSAGRPLQRHPVLVLGELGHRARLTCAFGSGVRDEDHLTACVRRAGLMVRRCTDIGWDHRMWVLTAPGTGH</sequence>
<gene>
    <name evidence="1" type="ORF">WKI67_40025</name>
</gene>